<gene>
    <name evidence="1" type="ORF">IDJ75_03525</name>
</gene>
<dbReference type="EMBL" id="JACWMW010000001">
    <property type="protein sequence ID" value="MBD1384335.1"/>
    <property type="molecule type" value="Genomic_DNA"/>
</dbReference>
<evidence type="ECO:0000313" key="2">
    <source>
        <dbReference type="Proteomes" id="UP000618754"/>
    </source>
</evidence>
<accession>A0ABR7X2V0</accession>
<keyword evidence="2" id="KW-1185">Reference proteome</keyword>
<proteinExistence type="predicted"/>
<sequence length="21" mass="2436">MFYQPKVPMGLETLFSECPAF</sequence>
<evidence type="ECO:0000313" key="1">
    <source>
        <dbReference type="EMBL" id="MBD1384335.1"/>
    </source>
</evidence>
<name>A0ABR7X2V0_9SPHI</name>
<organism evidence="1 2">
    <name type="scientific">Mucilaginibacter rigui</name>
    <dbReference type="NCBI Taxonomy" id="534635"/>
    <lineage>
        <taxon>Bacteria</taxon>
        <taxon>Pseudomonadati</taxon>
        <taxon>Bacteroidota</taxon>
        <taxon>Sphingobacteriia</taxon>
        <taxon>Sphingobacteriales</taxon>
        <taxon>Sphingobacteriaceae</taxon>
        <taxon>Mucilaginibacter</taxon>
    </lineage>
</organism>
<protein>
    <submittedName>
        <fullName evidence="1">Uncharacterized protein</fullName>
    </submittedName>
</protein>
<reference evidence="1 2" key="1">
    <citation type="submission" date="2020-09" db="EMBL/GenBank/DDBJ databases">
        <title>Novel species of Mucilaginibacter isolated from a glacier on the Tibetan Plateau.</title>
        <authorList>
            <person name="Liu Q."/>
            <person name="Xin Y.-H."/>
        </authorList>
    </citation>
    <scope>NUCLEOTIDE SEQUENCE [LARGE SCALE GENOMIC DNA]</scope>
    <source>
        <strain evidence="1 2">CGMCC 1.13878</strain>
    </source>
</reference>
<comment type="caution">
    <text evidence="1">The sequence shown here is derived from an EMBL/GenBank/DDBJ whole genome shotgun (WGS) entry which is preliminary data.</text>
</comment>
<dbReference type="Proteomes" id="UP000618754">
    <property type="component" value="Unassembled WGS sequence"/>
</dbReference>